<name>X1N694_9ZZZZ</name>
<proteinExistence type="predicted"/>
<dbReference type="InterPro" id="IPR058596">
    <property type="entry name" value="TraC-like_dom"/>
</dbReference>
<accession>X1N694</accession>
<feature type="domain" description="TraC-like" evidence="1">
    <location>
        <begin position="28"/>
        <end position="146"/>
    </location>
</feature>
<comment type="caution">
    <text evidence="2">The sequence shown here is derived from an EMBL/GenBank/DDBJ whole genome shotgun (WGS) entry which is preliminary data.</text>
</comment>
<feature type="non-terminal residue" evidence="2">
    <location>
        <position position="207"/>
    </location>
</feature>
<gene>
    <name evidence="2" type="ORF">S06H3_11185</name>
</gene>
<protein>
    <recommendedName>
        <fullName evidence="1">TraC-like domain-containing protein</fullName>
    </recommendedName>
</protein>
<dbReference type="EMBL" id="BARV01005352">
    <property type="protein sequence ID" value="GAI14154.1"/>
    <property type="molecule type" value="Genomic_DNA"/>
</dbReference>
<evidence type="ECO:0000313" key="2">
    <source>
        <dbReference type="EMBL" id="GAI14154.1"/>
    </source>
</evidence>
<sequence length="207" mass="24010">MTMLSTQDFLEFDQIREGIIILKNKGLRAVLMVSSLNFALKSADEQNAIIYQFQNFLNSLDFSCQILVLSRRLNIVGYLEKLRDIEKKEENELLKLQITEYRKFIDQIMKGGSIMQKTFYVIVPFSIMEAQMIGEKKKLPKIPTLTEEMFQRCKTQLLQRVEFAVLGLRACGLQAIPLSSLELAELFWSLHHPVEAERGYYPEIPPE</sequence>
<dbReference type="Pfam" id="PF26593">
    <property type="entry name" value="TraC-like"/>
    <property type="match status" value="1"/>
</dbReference>
<reference evidence="2" key="1">
    <citation type="journal article" date="2014" name="Front. Microbiol.">
        <title>High frequency of phylogenetically diverse reductive dehalogenase-homologous genes in deep subseafloor sedimentary metagenomes.</title>
        <authorList>
            <person name="Kawai M."/>
            <person name="Futagami T."/>
            <person name="Toyoda A."/>
            <person name="Takaki Y."/>
            <person name="Nishi S."/>
            <person name="Hori S."/>
            <person name="Arai W."/>
            <person name="Tsubouchi T."/>
            <person name="Morono Y."/>
            <person name="Uchiyama I."/>
            <person name="Ito T."/>
            <person name="Fujiyama A."/>
            <person name="Inagaki F."/>
            <person name="Takami H."/>
        </authorList>
    </citation>
    <scope>NUCLEOTIDE SEQUENCE</scope>
    <source>
        <strain evidence="2">Expedition CK06-06</strain>
    </source>
</reference>
<evidence type="ECO:0000259" key="1">
    <source>
        <dbReference type="Pfam" id="PF26593"/>
    </source>
</evidence>
<dbReference type="AlphaFoldDB" id="X1N694"/>
<organism evidence="2">
    <name type="scientific">marine sediment metagenome</name>
    <dbReference type="NCBI Taxonomy" id="412755"/>
    <lineage>
        <taxon>unclassified sequences</taxon>
        <taxon>metagenomes</taxon>
        <taxon>ecological metagenomes</taxon>
    </lineage>
</organism>